<evidence type="ECO:0008006" key="5">
    <source>
        <dbReference type="Google" id="ProtNLM"/>
    </source>
</evidence>
<keyword evidence="3" id="KW-1185">Reference proteome</keyword>
<sequence length="611" mass="71745">MEQSKPQRRTNIFDYYRTNKQIKLTEVLERSPQKAITRFEDLSNELFYDVFNYLDVYDVYKAFYNLNIRLQSLLIDSTLPLNINISSMSKPSFQNYHRHMIMPNKHRIMSLSISNPFVVDLIFSPVRIASSFTRLEKLIFNNIKSKYLVNILHHCASLPNLTSLIIIPIDHVSNRNDLCATIFRLPKLKYCEMSLIDSNQSNSLTISSDIASPVEHLVINNTLYLNELNALLTYVPQLRRLTCRSLSGNDSQYLKTFSDTSNNLTHVYFDTINIDFNQLEQISRSLFKQLQVLYISTDNDREYLNANRWEHLILSYMPYLRIFDFQYMGFVDNDINQMTYDSIINQFSSLFWYGRKWFFKYQFDLKEYRNLLVFSSSNPYRRKQHTSYKLAKHNVRKRSGKKNLNSVNYLEIQGEDAMASCVNYFPNTTKLTLSKNFNGNSICLELALKRIVYLTQLTTLVIECYDFNFEQLIKLLHSTPNLHTLAYNCVSTYEINVKLIQQNELFRLISSKNMIKNVTITTSNSLENIKLLIALCPQMQYFTINRYGLPLESMTELILSKSKAHIQHLCLLGIKNTTRPMVAILKTLIESEGLLDNYVIKYIDSDIYIWW</sequence>
<protein>
    <recommendedName>
        <fullName evidence="5">F-box domain-containing protein</fullName>
    </recommendedName>
</protein>
<dbReference type="EMBL" id="CAJNOI010000119">
    <property type="protein sequence ID" value="CAF1090756.1"/>
    <property type="molecule type" value="Genomic_DNA"/>
</dbReference>
<dbReference type="InterPro" id="IPR032675">
    <property type="entry name" value="LRR_dom_sf"/>
</dbReference>
<comment type="caution">
    <text evidence="1">The sequence shown here is derived from an EMBL/GenBank/DDBJ whole genome shotgun (WGS) entry which is preliminary data.</text>
</comment>
<organism evidence="1 4">
    <name type="scientific">Adineta steineri</name>
    <dbReference type="NCBI Taxonomy" id="433720"/>
    <lineage>
        <taxon>Eukaryota</taxon>
        <taxon>Metazoa</taxon>
        <taxon>Spiralia</taxon>
        <taxon>Gnathifera</taxon>
        <taxon>Rotifera</taxon>
        <taxon>Eurotatoria</taxon>
        <taxon>Bdelloidea</taxon>
        <taxon>Adinetida</taxon>
        <taxon>Adinetidae</taxon>
        <taxon>Adineta</taxon>
    </lineage>
</organism>
<accession>A0A814NFI1</accession>
<dbReference type="SUPFAM" id="SSF52047">
    <property type="entry name" value="RNI-like"/>
    <property type="match status" value="1"/>
</dbReference>
<dbReference type="AlphaFoldDB" id="A0A814NFI1"/>
<evidence type="ECO:0000313" key="4">
    <source>
        <dbReference type="Proteomes" id="UP000663877"/>
    </source>
</evidence>
<reference evidence="1" key="1">
    <citation type="submission" date="2021-02" db="EMBL/GenBank/DDBJ databases">
        <authorList>
            <person name="Nowell W R."/>
        </authorList>
    </citation>
    <scope>NUCLEOTIDE SEQUENCE</scope>
</reference>
<name>A0A814NFI1_9BILA</name>
<dbReference type="OrthoDB" id="10025895at2759"/>
<dbReference type="EMBL" id="CAJNOM010000251">
    <property type="protein sequence ID" value="CAF1284470.1"/>
    <property type="molecule type" value="Genomic_DNA"/>
</dbReference>
<dbReference type="Gene3D" id="3.80.10.10">
    <property type="entry name" value="Ribonuclease Inhibitor"/>
    <property type="match status" value="1"/>
</dbReference>
<evidence type="ECO:0000313" key="3">
    <source>
        <dbReference type="Proteomes" id="UP000663832"/>
    </source>
</evidence>
<dbReference type="Proteomes" id="UP000663832">
    <property type="component" value="Unassembled WGS sequence"/>
</dbReference>
<evidence type="ECO:0000313" key="1">
    <source>
        <dbReference type="EMBL" id="CAF1090756.1"/>
    </source>
</evidence>
<evidence type="ECO:0000313" key="2">
    <source>
        <dbReference type="EMBL" id="CAF1284470.1"/>
    </source>
</evidence>
<proteinExistence type="predicted"/>
<dbReference type="Proteomes" id="UP000663877">
    <property type="component" value="Unassembled WGS sequence"/>
</dbReference>
<gene>
    <name evidence="1" type="ORF">BJG266_LOCUS20797</name>
    <name evidence="2" type="ORF">QVE165_LOCUS30331</name>
</gene>